<dbReference type="OrthoDB" id="10378748at2759"/>
<sequence length="100" mass="10771">MARFPRSGISSTIGFPDIRAVEPLLQHEGRDQQHGRMQAIFFSGLICSSPVREAGMAVKYSTYSGPLDGISLSGFMGSSTIPDSGWRLSLVSSDLMDGVF</sequence>
<proteinExistence type="predicted"/>
<dbReference type="AlphaFoldDB" id="A0A3M7F1D9"/>
<evidence type="ECO:0000313" key="2">
    <source>
        <dbReference type="Proteomes" id="UP000268823"/>
    </source>
</evidence>
<comment type="caution">
    <text evidence="1">The sequence shown here is derived from an EMBL/GenBank/DDBJ whole genome shotgun (WGS) entry which is preliminary data.</text>
</comment>
<dbReference type="EMBL" id="QWIR01000204">
    <property type="protein sequence ID" value="RMY82708.1"/>
    <property type="molecule type" value="Genomic_DNA"/>
</dbReference>
<name>A0A3M7F1D9_HORWE</name>
<dbReference type="VEuPathDB" id="FungiDB:BTJ68_09718"/>
<dbReference type="Proteomes" id="UP000268823">
    <property type="component" value="Unassembled WGS sequence"/>
</dbReference>
<evidence type="ECO:0000313" key="1">
    <source>
        <dbReference type="EMBL" id="RMY82708.1"/>
    </source>
</evidence>
<gene>
    <name evidence="1" type="ORF">D0861_07762</name>
</gene>
<reference evidence="1 2" key="1">
    <citation type="journal article" date="2018" name="BMC Genomics">
        <title>Genomic evidence for intraspecific hybridization in a clonal and extremely halotolerant yeast.</title>
        <authorList>
            <person name="Gostincar C."/>
            <person name="Stajich J.E."/>
            <person name="Zupancic J."/>
            <person name="Zalar P."/>
            <person name="Gunde-Cimerman N."/>
        </authorList>
    </citation>
    <scope>NUCLEOTIDE SEQUENCE [LARGE SCALE GENOMIC DNA]</scope>
    <source>
        <strain evidence="1 2">EXF-2788</strain>
    </source>
</reference>
<organism evidence="1 2">
    <name type="scientific">Hortaea werneckii</name>
    <name type="common">Black yeast</name>
    <name type="synonym">Cladosporium werneckii</name>
    <dbReference type="NCBI Taxonomy" id="91943"/>
    <lineage>
        <taxon>Eukaryota</taxon>
        <taxon>Fungi</taxon>
        <taxon>Dikarya</taxon>
        <taxon>Ascomycota</taxon>
        <taxon>Pezizomycotina</taxon>
        <taxon>Dothideomycetes</taxon>
        <taxon>Dothideomycetidae</taxon>
        <taxon>Mycosphaerellales</taxon>
        <taxon>Teratosphaeriaceae</taxon>
        <taxon>Hortaea</taxon>
    </lineage>
</organism>
<protein>
    <submittedName>
        <fullName evidence="1">Uncharacterized protein</fullName>
    </submittedName>
</protein>
<accession>A0A3M7F1D9</accession>